<evidence type="ECO:0000313" key="1">
    <source>
        <dbReference type="EMBL" id="NKY22195.1"/>
    </source>
</evidence>
<keyword evidence="2" id="KW-1185">Reference proteome</keyword>
<name>A0A7X6QYI7_9CELL</name>
<reference evidence="1 2" key="1">
    <citation type="submission" date="2020-04" db="EMBL/GenBank/DDBJ databases">
        <title>MicrobeNet Type strains.</title>
        <authorList>
            <person name="Nicholson A.C."/>
        </authorList>
    </citation>
    <scope>NUCLEOTIDE SEQUENCE [LARGE SCALE GENOMIC DNA]</scope>
    <source>
        <strain evidence="1 2">ATCC BAA-788</strain>
    </source>
</reference>
<sequence length="120" mass="13420">MTRNRASARSAGTRFERSIADYLAHVFNDDRIDRRVKTGAKDRGDITGVRHRGRRIVLELKDVSRLDLSGWVKEAHIEAGNDDALVGLVIHKRRGTQNPAEQYVTCTLGDLVALLTGERP</sequence>
<protein>
    <recommendedName>
        <fullName evidence="3">Holliday junction resolvase</fullName>
    </recommendedName>
</protein>
<dbReference type="EMBL" id="JAAXOX010000002">
    <property type="protein sequence ID" value="NKY22195.1"/>
    <property type="molecule type" value="Genomic_DNA"/>
</dbReference>
<gene>
    <name evidence="1" type="ORF">HGA03_05890</name>
</gene>
<accession>A0A7X6QYI7</accession>
<dbReference type="RefSeq" id="WP_168629297.1">
    <property type="nucleotide sequence ID" value="NZ_BONL01000033.1"/>
</dbReference>
<comment type="caution">
    <text evidence="1">The sequence shown here is derived from an EMBL/GenBank/DDBJ whole genome shotgun (WGS) entry which is preliminary data.</text>
</comment>
<dbReference type="Proteomes" id="UP000581206">
    <property type="component" value="Unassembled WGS sequence"/>
</dbReference>
<organism evidence="1 2">
    <name type="scientific">Cellulomonas denverensis</name>
    <dbReference type="NCBI Taxonomy" id="264297"/>
    <lineage>
        <taxon>Bacteria</taxon>
        <taxon>Bacillati</taxon>
        <taxon>Actinomycetota</taxon>
        <taxon>Actinomycetes</taxon>
        <taxon>Micrococcales</taxon>
        <taxon>Cellulomonadaceae</taxon>
        <taxon>Cellulomonas</taxon>
    </lineage>
</organism>
<evidence type="ECO:0000313" key="2">
    <source>
        <dbReference type="Proteomes" id="UP000581206"/>
    </source>
</evidence>
<proteinExistence type="predicted"/>
<dbReference type="AlphaFoldDB" id="A0A7X6QYI7"/>
<evidence type="ECO:0008006" key="3">
    <source>
        <dbReference type="Google" id="ProtNLM"/>
    </source>
</evidence>